<dbReference type="NCBIfam" id="TIGR00121">
    <property type="entry name" value="birA_ligase"/>
    <property type="match status" value="1"/>
</dbReference>
<dbReference type="Proteomes" id="UP000317315">
    <property type="component" value="Unassembled WGS sequence"/>
</dbReference>
<dbReference type="GO" id="GO:0005737">
    <property type="term" value="C:cytoplasm"/>
    <property type="evidence" value="ECO:0007669"/>
    <property type="project" value="TreeGrafter"/>
</dbReference>
<keyword evidence="4" id="KW-0092">Biotin</keyword>
<dbReference type="PROSITE" id="PS51733">
    <property type="entry name" value="BPL_LPL_CATALYTIC"/>
    <property type="match status" value="1"/>
</dbReference>
<dbReference type="InterPro" id="IPR045864">
    <property type="entry name" value="aa-tRNA-synth_II/BPL/LPL"/>
</dbReference>
<name>A0A521BMJ7_9BACT</name>
<keyword evidence="1 8" id="KW-0436">Ligase</keyword>
<dbReference type="PANTHER" id="PTHR12835:SF5">
    <property type="entry name" value="BIOTIN--PROTEIN LIGASE"/>
    <property type="match status" value="1"/>
</dbReference>
<dbReference type="PANTHER" id="PTHR12835">
    <property type="entry name" value="BIOTIN PROTEIN LIGASE"/>
    <property type="match status" value="1"/>
</dbReference>
<dbReference type="AlphaFoldDB" id="A0A521BMJ7"/>
<evidence type="ECO:0000259" key="7">
    <source>
        <dbReference type="PROSITE" id="PS51733"/>
    </source>
</evidence>
<dbReference type="Pfam" id="PF03099">
    <property type="entry name" value="BPL_LplA_LipB"/>
    <property type="match status" value="1"/>
</dbReference>
<dbReference type="GO" id="GO:0005524">
    <property type="term" value="F:ATP binding"/>
    <property type="evidence" value="ECO:0007669"/>
    <property type="project" value="UniProtKB-KW"/>
</dbReference>
<evidence type="ECO:0000256" key="4">
    <source>
        <dbReference type="ARBA" id="ARBA00023267"/>
    </source>
</evidence>
<dbReference type="GO" id="GO:0004077">
    <property type="term" value="F:biotin--[biotin carboxyl-carrier protein] ligase activity"/>
    <property type="evidence" value="ECO:0007669"/>
    <property type="project" value="UniProtKB-EC"/>
</dbReference>
<evidence type="ECO:0000313" key="9">
    <source>
        <dbReference type="Proteomes" id="UP000317315"/>
    </source>
</evidence>
<accession>A0A521BMJ7</accession>
<dbReference type="Pfam" id="PF02237">
    <property type="entry name" value="BPL_C"/>
    <property type="match status" value="1"/>
</dbReference>
<organism evidence="8 9">
    <name type="scientific">Balnearium lithotrophicum</name>
    <dbReference type="NCBI Taxonomy" id="223788"/>
    <lineage>
        <taxon>Bacteria</taxon>
        <taxon>Pseudomonadati</taxon>
        <taxon>Aquificota</taxon>
        <taxon>Aquificia</taxon>
        <taxon>Desulfurobacteriales</taxon>
        <taxon>Desulfurobacteriaceae</taxon>
        <taxon>Balnearium</taxon>
    </lineage>
</organism>
<dbReference type="RefSeq" id="WP_142934582.1">
    <property type="nucleotide sequence ID" value="NZ_FXTM01000006.1"/>
</dbReference>
<sequence>MKVIYVDRTDSTNEEAKRVPFFHGLCIVAREQTGGKGRRGRRWLSKRDKGLYVSFILERPSRNFGISSLAFGYSTLKALLRFGDGFYLKWPNDVYINGKKIAGVLPELCRDRLVVGIGINLTYSKEELSSFPVPATSLRVEGIEFDRDELLSLLHREVVKVHSLLKEGNFSIEEFERHCPMIRREVKVVEEGNSYVGRALKVDTDGALIVKTEEGLKKVFAADVSVRER</sequence>
<keyword evidence="2" id="KW-0547">Nucleotide-binding</keyword>
<evidence type="ECO:0000313" key="8">
    <source>
        <dbReference type="EMBL" id="SMO47991.1"/>
    </source>
</evidence>
<dbReference type="Gene3D" id="2.30.30.100">
    <property type="match status" value="1"/>
</dbReference>
<dbReference type="EC" id="6.3.4.15" evidence="5"/>
<dbReference type="InterPro" id="IPR004408">
    <property type="entry name" value="Biotin_CoA_COase_ligase"/>
</dbReference>
<dbReference type="InterPro" id="IPR008988">
    <property type="entry name" value="Transcriptional_repressor_C"/>
</dbReference>
<keyword evidence="9" id="KW-1185">Reference proteome</keyword>
<dbReference type="CDD" id="cd16442">
    <property type="entry name" value="BPL"/>
    <property type="match status" value="1"/>
</dbReference>
<evidence type="ECO:0000256" key="5">
    <source>
        <dbReference type="ARBA" id="ARBA00024227"/>
    </source>
</evidence>
<dbReference type="Gene3D" id="3.30.930.10">
    <property type="entry name" value="Bira Bifunctional Protein, Domain 2"/>
    <property type="match status" value="1"/>
</dbReference>
<dbReference type="InterPro" id="IPR003142">
    <property type="entry name" value="BPL_C"/>
</dbReference>
<feature type="domain" description="BPL/LPL catalytic" evidence="7">
    <location>
        <begin position="1"/>
        <end position="166"/>
    </location>
</feature>
<dbReference type="OrthoDB" id="9807064at2"/>
<dbReference type="InterPro" id="IPR004143">
    <property type="entry name" value="BPL_LPL_catalytic"/>
</dbReference>
<dbReference type="SUPFAM" id="SSF50037">
    <property type="entry name" value="C-terminal domain of transcriptional repressors"/>
    <property type="match status" value="1"/>
</dbReference>
<reference evidence="8 9" key="1">
    <citation type="submission" date="2017-05" db="EMBL/GenBank/DDBJ databases">
        <authorList>
            <person name="Varghese N."/>
            <person name="Submissions S."/>
        </authorList>
    </citation>
    <scope>NUCLEOTIDE SEQUENCE [LARGE SCALE GENOMIC DNA]</scope>
    <source>
        <strain evidence="8 9">DSM 16304</strain>
    </source>
</reference>
<dbReference type="EMBL" id="FXTM01000006">
    <property type="protein sequence ID" value="SMO47991.1"/>
    <property type="molecule type" value="Genomic_DNA"/>
</dbReference>
<protein>
    <recommendedName>
        <fullName evidence="5">biotin--[biotin carboxyl-carrier protein] ligase</fullName>
        <ecNumber evidence="5">6.3.4.15</ecNumber>
    </recommendedName>
</protein>
<comment type="catalytic activity">
    <reaction evidence="6">
        <text>biotin + L-lysyl-[protein] + ATP = N(6)-biotinyl-L-lysyl-[protein] + AMP + diphosphate + H(+)</text>
        <dbReference type="Rhea" id="RHEA:11756"/>
        <dbReference type="Rhea" id="RHEA-COMP:9752"/>
        <dbReference type="Rhea" id="RHEA-COMP:10505"/>
        <dbReference type="ChEBI" id="CHEBI:15378"/>
        <dbReference type="ChEBI" id="CHEBI:29969"/>
        <dbReference type="ChEBI" id="CHEBI:30616"/>
        <dbReference type="ChEBI" id="CHEBI:33019"/>
        <dbReference type="ChEBI" id="CHEBI:57586"/>
        <dbReference type="ChEBI" id="CHEBI:83144"/>
        <dbReference type="ChEBI" id="CHEBI:456215"/>
        <dbReference type="EC" id="6.3.4.15"/>
    </reaction>
</comment>
<keyword evidence="3" id="KW-0067">ATP-binding</keyword>
<evidence type="ECO:0000256" key="6">
    <source>
        <dbReference type="ARBA" id="ARBA00047846"/>
    </source>
</evidence>
<evidence type="ECO:0000256" key="1">
    <source>
        <dbReference type="ARBA" id="ARBA00022598"/>
    </source>
</evidence>
<proteinExistence type="predicted"/>
<dbReference type="SUPFAM" id="SSF55681">
    <property type="entry name" value="Class II aaRS and biotin synthetases"/>
    <property type="match status" value="1"/>
</dbReference>
<evidence type="ECO:0000256" key="3">
    <source>
        <dbReference type="ARBA" id="ARBA00022840"/>
    </source>
</evidence>
<evidence type="ECO:0000256" key="2">
    <source>
        <dbReference type="ARBA" id="ARBA00022741"/>
    </source>
</evidence>
<gene>
    <name evidence="8" type="ORF">SAMN06269117_10612</name>
</gene>